<reference evidence="10" key="1">
    <citation type="submission" date="2005-10" db="EMBL/GenBank/DDBJ databases">
        <authorList>
            <person name="Loftus B.J."/>
            <person name="Nene V.M."/>
            <person name="Hannick L.I."/>
            <person name="Bidwell S."/>
            <person name="Haas B."/>
            <person name="Amedeo P."/>
            <person name="Orvis J."/>
            <person name="Wortman J.R."/>
            <person name="White O.R."/>
            <person name="Salzberg S."/>
            <person name="Shumway M."/>
            <person name="Koo H."/>
            <person name="Zhao Y."/>
            <person name="Holmes M."/>
            <person name="Miller J."/>
            <person name="Schatz M."/>
            <person name="Pop M."/>
            <person name="Pai G."/>
            <person name="Utterback T."/>
            <person name="Rogers Y.-H."/>
            <person name="Kravitz S."/>
            <person name="Fraser C.M."/>
        </authorList>
    </citation>
    <scope>NUCLEOTIDE SEQUENCE</scope>
    <source>
        <strain evidence="10">Liverpool</strain>
    </source>
</reference>
<feature type="active site" description="Proton acceptor" evidence="7">
    <location>
        <position position="435"/>
    </location>
</feature>
<dbReference type="HOGENOM" id="CLU_019414_3_0_1"/>
<dbReference type="KEGG" id="aag:5574682"/>
<dbReference type="GO" id="GO:0005789">
    <property type="term" value="C:endoplasmic reticulum membrane"/>
    <property type="evidence" value="ECO:0007669"/>
    <property type="project" value="UniProtKB-SubCell"/>
</dbReference>
<gene>
    <name evidence="10" type="ORF">AaeL_AAEL011314</name>
</gene>
<dbReference type="GO" id="GO:0097176">
    <property type="term" value="P:epoxide metabolic process"/>
    <property type="evidence" value="ECO:0007669"/>
    <property type="project" value="TreeGrafter"/>
</dbReference>
<organism evidence="10 11">
    <name type="scientific">Aedes aegypti</name>
    <name type="common">Yellowfever mosquito</name>
    <name type="synonym">Culex aegypti</name>
    <dbReference type="NCBI Taxonomy" id="7159"/>
    <lineage>
        <taxon>Eukaryota</taxon>
        <taxon>Metazoa</taxon>
        <taxon>Ecdysozoa</taxon>
        <taxon>Arthropoda</taxon>
        <taxon>Hexapoda</taxon>
        <taxon>Insecta</taxon>
        <taxon>Pterygota</taxon>
        <taxon>Neoptera</taxon>
        <taxon>Endopterygota</taxon>
        <taxon>Diptera</taxon>
        <taxon>Nematocera</taxon>
        <taxon>Culicoidea</taxon>
        <taxon>Culicidae</taxon>
        <taxon>Culicinae</taxon>
        <taxon>Aedini</taxon>
        <taxon>Aedes</taxon>
        <taxon>Stegomyia</taxon>
    </lineage>
</organism>
<dbReference type="Pfam" id="PF06441">
    <property type="entry name" value="EHN"/>
    <property type="match status" value="1"/>
</dbReference>
<accession>A0A1S4FSV2</accession>
<keyword evidence="4 6" id="KW-0058">Aromatic hydrocarbons catabolism</keyword>
<comment type="subcellular location">
    <subcellularLocation>
        <location evidence="6">Endoplasmic reticulum membrane</location>
    </subcellularLocation>
    <subcellularLocation>
        <location evidence="2">Microsome membrane</location>
        <topology evidence="2">Single-pass membrane protein</topology>
    </subcellularLocation>
</comment>
<evidence type="ECO:0000256" key="6">
    <source>
        <dbReference type="PIRNR" id="PIRNR001112"/>
    </source>
</evidence>
<feature type="active site" description="Proton donor" evidence="7">
    <location>
        <position position="378"/>
    </location>
</feature>
<evidence type="ECO:0000256" key="4">
    <source>
        <dbReference type="ARBA" id="ARBA00022797"/>
    </source>
</evidence>
<dbReference type="PIRSF" id="PIRSF001112">
    <property type="entry name" value="Epoxide_hydrolase"/>
    <property type="match status" value="1"/>
</dbReference>
<keyword evidence="6" id="KW-0256">Endoplasmic reticulum</keyword>
<keyword evidence="8" id="KW-0732">Signal</keyword>
<name>A0A1S4FSV2_AEDAE</name>
<dbReference type="GO" id="GO:0033961">
    <property type="term" value="F:cis-stilbene-oxide hydrolase activity"/>
    <property type="evidence" value="ECO:0007669"/>
    <property type="project" value="UniProtKB-UniRule"/>
</dbReference>
<evidence type="ECO:0000256" key="1">
    <source>
        <dbReference type="ARBA" id="ARBA00000221"/>
    </source>
</evidence>
<feature type="chain" id="PRO_5036483529" description="Epoxide hydrolase" evidence="8">
    <location>
        <begin position="20"/>
        <end position="458"/>
    </location>
</feature>
<evidence type="ECO:0000256" key="2">
    <source>
        <dbReference type="ARBA" id="ARBA00004111"/>
    </source>
</evidence>
<dbReference type="InterPro" id="IPR010497">
    <property type="entry name" value="Epoxide_hydro_N"/>
</dbReference>
<evidence type="ECO:0000256" key="8">
    <source>
        <dbReference type="SAM" id="SignalP"/>
    </source>
</evidence>
<feature type="domain" description="Epoxide hydrolase N-terminal" evidence="9">
    <location>
        <begin position="55"/>
        <end position="166"/>
    </location>
</feature>
<dbReference type="SUPFAM" id="SSF53474">
    <property type="entry name" value="alpha/beta-Hydrolases"/>
    <property type="match status" value="1"/>
</dbReference>
<evidence type="ECO:0000256" key="7">
    <source>
        <dbReference type="PIRSR" id="PIRSR001112-1"/>
    </source>
</evidence>
<dbReference type="OrthoDB" id="7130006at2759"/>
<evidence type="ECO:0000256" key="3">
    <source>
        <dbReference type="ARBA" id="ARBA00010088"/>
    </source>
</evidence>
<comment type="catalytic activity">
    <reaction evidence="1 6">
        <text>1-(4-methoxyphenyl)-N-methyl-N-[(3-methyloxetan-3-yl)methyl]methanamine + H2O = 2-{[(4-methoxybenzyl)(methyl)amino]methyl}-2-methylpropane-1,3-diol</text>
        <dbReference type="Rhea" id="RHEA:55764"/>
        <dbReference type="ChEBI" id="CHEBI:15377"/>
        <dbReference type="ChEBI" id="CHEBI:139161"/>
        <dbReference type="ChEBI" id="CHEBI:139164"/>
        <dbReference type="EC" id="3.3.2.9"/>
    </reaction>
</comment>
<dbReference type="InterPro" id="IPR029058">
    <property type="entry name" value="AB_hydrolase_fold"/>
</dbReference>
<comment type="function">
    <text evidence="6">Catalyzes juvenile hormone hydrolysis.</text>
</comment>
<evidence type="ECO:0000256" key="5">
    <source>
        <dbReference type="ARBA" id="ARBA00022801"/>
    </source>
</evidence>
<feature type="active site" description="Nucleophile" evidence="7">
    <location>
        <position position="232"/>
    </location>
</feature>
<sequence length="458" mass="51881">MGFCARVLFVGATLLLAVSYKQYKDATGPLPVPSLDPNEYWGPGDVRQYKEDVSIKPFKVAYSPEVIEKLRSKLNDVPTLVKPLEGAAFEYGFNSNRLQDILKYWKTSYLNKWTEREAFLNKFPHFKTQIQGLNIHFIHVKPKVPAGTKVLPLLLLHGWPGSVREFYDVIPKLTTKSDDKDFVFEVVVPSLPGYGWSEGASKQGLSPSRIAVIMKNLMDRVGHKKFYVQGGDWGSLIANLISTLYQDNVLGVHMNMCGANGLQAILKSIIASFRPSMFIEEKYVDYYYPSGPKFMQLLVESGYMHLQATKPDTIGTALVGNPVGLAAYIIEKFSTWTNPSYRQLADGGLEKYFTLDSLLDNIMIYYLTDSITTSQRIYYEAFSASEFALAIDRIPIRVPTACAKFKYELMHTIDWALKDHFTNLVQSNHFDDGGHFAAMQLPDVLYKDFVEFVKKVEK</sequence>
<dbReference type="InterPro" id="IPR016292">
    <property type="entry name" value="Epoxide_hydrolase"/>
</dbReference>
<dbReference type="OMA" id="TRIYYEF"/>
<evidence type="ECO:0000313" key="10">
    <source>
        <dbReference type="EMBL" id="EAT36616.1"/>
    </source>
</evidence>
<protein>
    <recommendedName>
        <fullName evidence="6">Epoxide hydrolase</fullName>
        <ecNumber evidence="6">3.3.2.9</ecNumber>
    </recommendedName>
</protein>
<dbReference type="Gene3D" id="3.40.50.1820">
    <property type="entry name" value="alpha/beta hydrolase"/>
    <property type="match status" value="1"/>
</dbReference>
<feature type="signal peptide" evidence="8">
    <location>
        <begin position="1"/>
        <end position="19"/>
    </location>
</feature>
<reference evidence="10" key="3">
    <citation type="submission" date="2012-09" db="EMBL/GenBank/DDBJ databases">
        <authorList>
            <consortium name="VectorBase"/>
        </authorList>
    </citation>
    <scope>NUCLEOTIDE SEQUENCE</scope>
    <source>
        <strain evidence="10">Liverpool</strain>
    </source>
</reference>
<dbReference type="InterPro" id="IPR000639">
    <property type="entry name" value="Epox_hydrolase-like"/>
</dbReference>
<evidence type="ECO:0000259" key="9">
    <source>
        <dbReference type="Pfam" id="PF06441"/>
    </source>
</evidence>
<dbReference type="EMBL" id="CH477751">
    <property type="protein sequence ID" value="EAT36616.1"/>
    <property type="molecule type" value="Genomic_DNA"/>
</dbReference>
<dbReference type="PANTHER" id="PTHR21661:SF35">
    <property type="entry name" value="EPOXIDE HYDROLASE"/>
    <property type="match status" value="1"/>
</dbReference>
<proteinExistence type="inferred from homology"/>
<evidence type="ECO:0000313" key="11">
    <source>
        <dbReference type="Proteomes" id="UP000682892"/>
    </source>
</evidence>
<dbReference type="AlphaFoldDB" id="A0A1S4FSV2"/>
<dbReference type="SMR" id="A0A1S4FSV2"/>
<reference evidence="10" key="2">
    <citation type="journal article" date="2007" name="Science">
        <title>Genome sequence of Aedes aegypti, a major arbovirus vector.</title>
        <authorList>
            <person name="Nene V."/>
            <person name="Wortman J.R."/>
            <person name="Lawson D."/>
            <person name="Haas B."/>
            <person name="Kodira C."/>
            <person name="Tu Z.J."/>
            <person name="Loftus B."/>
            <person name="Xi Z."/>
            <person name="Megy K."/>
            <person name="Grabherr M."/>
            <person name="Ren Q."/>
            <person name="Zdobnov E.M."/>
            <person name="Lobo N.F."/>
            <person name="Campbell K.S."/>
            <person name="Brown S.E."/>
            <person name="Bonaldo M.F."/>
            <person name="Zhu J."/>
            <person name="Sinkins S.P."/>
            <person name="Hogenkamp D.G."/>
            <person name="Amedeo P."/>
            <person name="Arensburger P."/>
            <person name="Atkinson P.W."/>
            <person name="Bidwell S."/>
            <person name="Biedler J."/>
            <person name="Birney E."/>
            <person name="Bruggner R.V."/>
            <person name="Costas J."/>
            <person name="Coy M.R."/>
            <person name="Crabtree J."/>
            <person name="Crawford M."/>
            <person name="Debruyn B."/>
            <person name="Decaprio D."/>
            <person name="Eiglmeier K."/>
            <person name="Eisenstadt E."/>
            <person name="El-Dorry H."/>
            <person name="Gelbart W.M."/>
            <person name="Gomes S.L."/>
            <person name="Hammond M."/>
            <person name="Hannick L.I."/>
            <person name="Hogan J.R."/>
            <person name="Holmes M.H."/>
            <person name="Jaffe D."/>
            <person name="Johnston J.S."/>
            <person name="Kennedy R.C."/>
            <person name="Koo H."/>
            <person name="Kravitz S."/>
            <person name="Kriventseva E.V."/>
            <person name="Kulp D."/>
            <person name="Labutti K."/>
            <person name="Lee E."/>
            <person name="Li S."/>
            <person name="Lovin D.D."/>
            <person name="Mao C."/>
            <person name="Mauceli E."/>
            <person name="Menck C.F."/>
            <person name="Miller J.R."/>
            <person name="Montgomery P."/>
            <person name="Mori A."/>
            <person name="Nascimento A.L."/>
            <person name="Naveira H.F."/>
            <person name="Nusbaum C."/>
            <person name="O'leary S."/>
            <person name="Orvis J."/>
            <person name="Pertea M."/>
            <person name="Quesneville H."/>
            <person name="Reidenbach K.R."/>
            <person name="Rogers Y.H."/>
            <person name="Roth C.W."/>
            <person name="Schneider J.R."/>
            <person name="Schatz M."/>
            <person name="Shumway M."/>
            <person name="Stanke M."/>
            <person name="Stinson E.O."/>
            <person name="Tubio J.M."/>
            <person name="Vanzee J.P."/>
            <person name="Verjovski-Almeida S."/>
            <person name="Werner D."/>
            <person name="White O."/>
            <person name="Wyder S."/>
            <person name="Zeng Q."/>
            <person name="Zhao Q."/>
            <person name="Zhao Y."/>
            <person name="Hill C.A."/>
            <person name="Raikhel A.S."/>
            <person name="Soares M.B."/>
            <person name="Knudson D.L."/>
            <person name="Lee N.H."/>
            <person name="Galagan J."/>
            <person name="Salzberg S.L."/>
            <person name="Paulsen I.T."/>
            <person name="Dimopoulos G."/>
            <person name="Collins F.H."/>
            <person name="Birren B."/>
            <person name="Fraser-Liggett C.M."/>
            <person name="Severson D.W."/>
        </authorList>
    </citation>
    <scope>NUCLEOTIDE SEQUENCE [LARGE SCALE GENOMIC DNA]</scope>
    <source>
        <strain evidence="10">Liverpool</strain>
    </source>
</reference>
<dbReference type="PRINTS" id="PR00412">
    <property type="entry name" value="EPOXHYDRLASE"/>
</dbReference>
<dbReference type="Proteomes" id="UP000682892">
    <property type="component" value="Unassembled WGS sequence"/>
</dbReference>
<comment type="catalytic activity">
    <reaction evidence="6">
        <text>cis-stilbene oxide + H2O = (1R,2R)-hydrobenzoin</text>
        <dbReference type="Rhea" id="RHEA:23900"/>
        <dbReference type="ChEBI" id="CHEBI:15377"/>
        <dbReference type="ChEBI" id="CHEBI:50004"/>
        <dbReference type="ChEBI" id="CHEBI:50014"/>
        <dbReference type="EC" id="3.3.2.9"/>
    </reaction>
</comment>
<comment type="similarity">
    <text evidence="3 6">Belongs to the peptidase S33 family.</text>
</comment>
<dbReference type="EC" id="3.3.2.9" evidence="6"/>
<dbReference type="PANTHER" id="PTHR21661">
    <property type="entry name" value="EPOXIDE HYDROLASE 1-RELATED"/>
    <property type="match status" value="1"/>
</dbReference>
<keyword evidence="6" id="KW-0472">Membrane</keyword>
<keyword evidence="5 6" id="KW-0378">Hydrolase</keyword>